<keyword evidence="3" id="KW-1185">Reference proteome</keyword>
<proteinExistence type="predicted"/>
<name>A0A9W4T2K6_9GLOM</name>
<dbReference type="OrthoDB" id="2438547at2759"/>
<dbReference type="AlphaFoldDB" id="A0A9W4T2K6"/>
<organism evidence="2 3">
    <name type="scientific">Funneliformis geosporum</name>
    <dbReference type="NCBI Taxonomy" id="1117311"/>
    <lineage>
        <taxon>Eukaryota</taxon>
        <taxon>Fungi</taxon>
        <taxon>Fungi incertae sedis</taxon>
        <taxon>Mucoromycota</taxon>
        <taxon>Glomeromycotina</taxon>
        <taxon>Glomeromycetes</taxon>
        <taxon>Glomerales</taxon>
        <taxon>Glomeraceae</taxon>
        <taxon>Funneliformis</taxon>
    </lineage>
</organism>
<accession>A0A9W4T2K6</accession>
<gene>
    <name evidence="2" type="ORF">FWILDA_LOCUS14513</name>
</gene>
<comment type="caution">
    <text evidence="2">The sequence shown here is derived from an EMBL/GenBank/DDBJ whole genome shotgun (WGS) entry which is preliminary data.</text>
</comment>
<reference evidence="2" key="1">
    <citation type="submission" date="2022-08" db="EMBL/GenBank/DDBJ databases">
        <authorList>
            <person name="Kallberg Y."/>
            <person name="Tangrot J."/>
            <person name="Rosling A."/>
        </authorList>
    </citation>
    <scope>NUCLEOTIDE SEQUENCE</scope>
    <source>
        <strain evidence="2">Wild A</strain>
    </source>
</reference>
<evidence type="ECO:0000313" key="3">
    <source>
        <dbReference type="Proteomes" id="UP001153678"/>
    </source>
</evidence>
<evidence type="ECO:0000256" key="1">
    <source>
        <dbReference type="SAM" id="MobiDB-lite"/>
    </source>
</evidence>
<evidence type="ECO:0000313" key="2">
    <source>
        <dbReference type="EMBL" id="CAI2190311.1"/>
    </source>
</evidence>
<dbReference type="EMBL" id="CAMKVN010006459">
    <property type="protein sequence ID" value="CAI2190311.1"/>
    <property type="molecule type" value="Genomic_DNA"/>
</dbReference>
<feature type="region of interest" description="Disordered" evidence="1">
    <location>
        <begin position="57"/>
        <end position="78"/>
    </location>
</feature>
<sequence length="139" mass="16078">MNALDKFKQVSKQDLHRFLASDHRDFNVLSISFKQILSTQRTSVILSKNSAKSFYLKDKNREQPKLPPTEPQKLPSDCRKDAQNCSYFALFSSKEKRLHTLFKDKIEANFEGTAETRPLLFLTLTFNTTRQDLAAFTTN</sequence>
<dbReference type="Proteomes" id="UP001153678">
    <property type="component" value="Unassembled WGS sequence"/>
</dbReference>
<protein>
    <submittedName>
        <fullName evidence="2">16428_t:CDS:1</fullName>
    </submittedName>
</protein>